<dbReference type="AlphaFoldDB" id="A0A4P7C358"/>
<evidence type="ECO:0000256" key="1">
    <source>
        <dbReference type="ARBA" id="ARBA00022723"/>
    </source>
</evidence>
<dbReference type="OrthoDB" id="5764029at2"/>
<reference evidence="5 6" key="1">
    <citation type="submission" date="2019-03" db="EMBL/GenBank/DDBJ databases">
        <title>The genome sequence of Nitrosococcus wardiae strain D1FHST reveals the archetypal metabolic capacity of ammonia-oxidizing Gammaproteobacteria.</title>
        <authorList>
            <person name="Wang L."/>
            <person name="Lim C.K."/>
            <person name="Hanson T.E."/>
            <person name="Dang H."/>
            <person name="Klotz M.G."/>
        </authorList>
    </citation>
    <scope>NUCLEOTIDE SEQUENCE [LARGE SCALE GENOMIC DNA]</scope>
    <source>
        <strain evidence="5 6">D1FHS</strain>
    </source>
</reference>
<gene>
    <name evidence="5" type="ORF">E3U44_17805</name>
</gene>
<feature type="domain" description="Plastocyanin-like" evidence="4">
    <location>
        <begin position="55"/>
        <end position="152"/>
    </location>
</feature>
<dbReference type="KEGG" id="nwr:E3U44_17805"/>
<accession>A0A4P7C358</accession>
<evidence type="ECO:0000313" key="5">
    <source>
        <dbReference type="EMBL" id="QBQ56150.1"/>
    </source>
</evidence>
<dbReference type="EMBL" id="CP038033">
    <property type="protein sequence ID" value="QBQ56150.1"/>
    <property type="molecule type" value="Genomic_DNA"/>
</dbReference>
<dbReference type="Pfam" id="PF07732">
    <property type="entry name" value="Cu-oxidase_3"/>
    <property type="match status" value="1"/>
</dbReference>
<sequence>MKFFNTWQSNTPQPRYRFLAWFALFLLGVVLSPQQILAKDWEFDFPIGEMSTFSSEERIQGPLIHVDEGDDLVVHVKNNTPFKHTIRWHGVYQMDSWHNDGMSEMKKRLLSIQKAVEAGESFTYRWKAEKTGTFWYHYHINVNEHDGVQGVAVGSKGAMEQESPRAQEGA</sequence>
<proteinExistence type="predicted"/>
<dbReference type="PANTHER" id="PTHR11709">
    <property type="entry name" value="MULTI-COPPER OXIDASE"/>
    <property type="match status" value="1"/>
</dbReference>
<keyword evidence="2" id="KW-0560">Oxidoreductase</keyword>
<dbReference type="GO" id="GO:0005507">
    <property type="term" value="F:copper ion binding"/>
    <property type="evidence" value="ECO:0007669"/>
    <property type="project" value="InterPro"/>
</dbReference>
<dbReference type="PANTHER" id="PTHR11709:SF394">
    <property type="entry name" value="FI03373P-RELATED"/>
    <property type="match status" value="1"/>
</dbReference>
<evidence type="ECO:0000256" key="3">
    <source>
        <dbReference type="ARBA" id="ARBA00023008"/>
    </source>
</evidence>
<evidence type="ECO:0000259" key="4">
    <source>
        <dbReference type="Pfam" id="PF07732"/>
    </source>
</evidence>
<dbReference type="InterPro" id="IPR008972">
    <property type="entry name" value="Cupredoxin"/>
</dbReference>
<keyword evidence="1" id="KW-0479">Metal-binding</keyword>
<dbReference type="SUPFAM" id="SSF49503">
    <property type="entry name" value="Cupredoxins"/>
    <property type="match status" value="1"/>
</dbReference>
<keyword evidence="6" id="KW-1185">Reference proteome</keyword>
<dbReference type="InterPro" id="IPR011707">
    <property type="entry name" value="Cu-oxidase-like_N"/>
</dbReference>
<protein>
    <submittedName>
        <fullName evidence="5">Copper oxidase</fullName>
    </submittedName>
</protein>
<evidence type="ECO:0000313" key="6">
    <source>
        <dbReference type="Proteomes" id="UP000294325"/>
    </source>
</evidence>
<dbReference type="Gene3D" id="2.60.40.420">
    <property type="entry name" value="Cupredoxins - blue copper proteins"/>
    <property type="match status" value="1"/>
</dbReference>
<dbReference type="InterPro" id="IPR045087">
    <property type="entry name" value="Cu-oxidase_fam"/>
</dbReference>
<name>A0A4P7C358_9GAMM</name>
<evidence type="ECO:0000256" key="2">
    <source>
        <dbReference type="ARBA" id="ARBA00023002"/>
    </source>
</evidence>
<organism evidence="5 6">
    <name type="scientific">Nitrosococcus wardiae</name>
    <dbReference type="NCBI Taxonomy" id="1814290"/>
    <lineage>
        <taxon>Bacteria</taxon>
        <taxon>Pseudomonadati</taxon>
        <taxon>Pseudomonadota</taxon>
        <taxon>Gammaproteobacteria</taxon>
        <taxon>Chromatiales</taxon>
        <taxon>Chromatiaceae</taxon>
        <taxon>Nitrosococcus</taxon>
    </lineage>
</organism>
<dbReference type="RefSeq" id="WP_134359402.1">
    <property type="nucleotide sequence ID" value="NZ_CP038033.1"/>
</dbReference>
<dbReference type="Proteomes" id="UP000294325">
    <property type="component" value="Chromosome"/>
</dbReference>
<keyword evidence="3" id="KW-0186">Copper</keyword>
<dbReference type="GO" id="GO:0016491">
    <property type="term" value="F:oxidoreductase activity"/>
    <property type="evidence" value="ECO:0007669"/>
    <property type="project" value="UniProtKB-KW"/>
</dbReference>